<dbReference type="Gene3D" id="1.10.8.260">
    <property type="entry name" value="HI0933 insert domain-like"/>
    <property type="match status" value="1"/>
</dbReference>
<reference evidence="7" key="1">
    <citation type="submission" date="2021-02" db="EMBL/GenBank/DDBJ databases">
        <title>Genome-Resolved Metagenomics of a Microbial Community Performing Photosynthetic Biological Nutrient Removal.</title>
        <authorList>
            <person name="Mcdaniel E.A."/>
        </authorList>
    </citation>
    <scope>NUCLEOTIDE SEQUENCE</scope>
    <source>
        <strain evidence="7">UWPOB_OBS1</strain>
    </source>
</reference>
<feature type="region of interest" description="Disordered" evidence="4">
    <location>
        <begin position="1"/>
        <end position="22"/>
    </location>
</feature>
<dbReference type="Proteomes" id="UP000664277">
    <property type="component" value="Unassembled WGS sequence"/>
</dbReference>
<evidence type="ECO:0000313" key="7">
    <source>
        <dbReference type="EMBL" id="MBN8662041.1"/>
    </source>
</evidence>
<dbReference type="EMBL" id="JAFLCK010000029">
    <property type="protein sequence ID" value="MBN8662041.1"/>
    <property type="molecule type" value="Genomic_DNA"/>
</dbReference>
<sequence length="437" mass="47301">MNEPVKSELSKDESAVAVPGEKTSGKSKTVAVIGGGPAGLIAAEELSKAGLSVDVYEAMPTLGRKFLRAGLGGLNITHSEPFEKFCSRYFDRQDCLQPFLDCFKPEALRNWVHELGITTFVGSSGRVFPAEMKSAPLLRAWVHRLRSAGVRLHVGHRFLGFAETVPHLKIAGPQGEFLVAADAVVLALGGASWPQLGSDGAWVSWLVEKGVQVLPWQSANCGFELSWSEHLLKKHSGAPLKSVSMTFTGLDGTVECKRGELLIADYGVEGSLVYAFSRKIRECLSERGAATIYLDLYPDRSYERLWGDLSKPRGTRSLSRHLKACLGKDELKRALLFEFCRRQDMENPKILAGLAKALPLHIAAPRPLAEAISTAGGVSFDSVDSNLMLKDLPGVFVAGEMLDWEAPTGGYLLTACFATGLWAGRAAASWAKGESLL</sequence>
<evidence type="ECO:0000259" key="6">
    <source>
        <dbReference type="Pfam" id="PF22780"/>
    </source>
</evidence>
<feature type="domain" description="RsdA/BaiN/AoA(So)-like Rossmann fold-like" evidence="5">
    <location>
        <begin position="29"/>
        <end position="425"/>
    </location>
</feature>
<dbReference type="NCBIfam" id="TIGR03862">
    <property type="entry name" value="flavo_PP4765"/>
    <property type="match status" value="1"/>
</dbReference>
<name>A0A8J7P9Y0_9BACT</name>
<evidence type="ECO:0000259" key="5">
    <source>
        <dbReference type="Pfam" id="PF03486"/>
    </source>
</evidence>
<evidence type="ECO:0000256" key="4">
    <source>
        <dbReference type="SAM" id="MobiDB-lite"/>
    </source>
</evidence>
<dbReference type="NCBIfam" id="TIGR00275">
    <property type="entry name" value="aminoacetone oxidase family FAD-binding enzyme"/>
    <property type="match status" value="1"/>
</dbReference>
<dbReference type="InterPro" id="IPR036188">
    <property type="entry name" value="FAD/NAD-bd_sf"/>
</dbReference>
<feature type="domain" description="RsdA/BaiN/AoA(So)-like insert" evidence="6">
    <location>
        <begin position="218"/>
        <end position="373"/>
    </location>
</feature>
<dbReference type="InterPro" id="IPR023166">
    <property type="entry name" value="BaiN-like_dom_sf"/>
</dbReference>
<dbReference type="InterPro" id="IPR057661">
    <property type="entry name" value="RsdA/BaiN/AoA(So)_Rossmann"/>
</dbReference>
<evidence type="ECO:0000256" key="3">
    <source>
        <dbReference type="ARBA" id="ARBA00022827"/>
    </source>
</evidence>
<gene>
    <name evidence="7" type="ORF">J0M35_16865</name>
</gene>
<dbReference type="Gene3D" id="3.50.50.60">
    <property type="entry name" value="FAD/NAD(P)-binding domain"/>
    <property type="match status" value="1"/>
</dbReference>
<accession>A0A8J7P9Y0</accession>
<protein>
    <submittedName>
        <fullName evidence="7">TIGR03862 family flavoprotein</fullName>
    </submittedName>
</protein>
<dbReference type="InterPro" id="IPR004792">
    <property type="entry name" value="BaiN-like"/>
</dbReference>
<evidence type="ECO:0000313" key="8">
    <source>
        <dbReference type="Proteomes" id="UP000664277"/>
    </source>
</evidence>
<dbReference type="PANTHER" id="PTHR42887:SF1">
    <property type="entry name" value="BLR3961 PROTEIN"/>
    <property type="match status" value="1"/>
</dbReference>
<evidence type="ECO:0000256" key="1">
    <source>
        <dbReference type="ARBA" id="ARBA00001974"/>
    </source>
</evidence>
<dbReference type="SUPFAM" id="SSF51905">
    <property type="entry name" value="FAD/NAD(P)-binding domain"/>
    <property type="match status" value="1"/>
</dbReference>
<proteinExistence type="predicted"/>
<dbReference type="Gene3D" id="2.40.30.10">
    <property type="entry name" value="Translation factors"/>
    <property type="match status" value="1"/>
</dbReference>
<dbReference type="AlphaFoldDB" id="A0A8J7P9Y0"/>
<comment type="caution">
    <text evidence="7">The sequence shown here is derived from an EMBL/GenBank/DDBJ whole genome shotgun (WGS) entry which is preliminary data.</text>
</comment>
<keyword evidence="3" id="KW-0274">FAD</keyword>
<feature type="compositionally biased region" description="Basic and acidic residues" evidence="4">
    <location>
        <begin position="1"/>
        <end position="14"/>
    </location>
</feature>
<evidence type="ECO:0000256" key="2">
    <source>
        <dbReference type="ARBA" id="ARBA00022630"/>
    </source>
</evidence>
<dbReference type="Pfam" id="PF03486">
    <property type="entry name" value="HI0933_like"/>
    <property type="match status" value="1"/>
</dbReference>
<comment type="cofactor">
    <cofactor evidence="1">
        <name>FAD</name>
        <dbReference type="ChEBI" id="CHEBI:57692"/>
    </cofactor>
</comment>
<keyword evidence="2" id="KW-0285">Flavoprotein</keyword>
<dbReference type="Pfam" id="PF22780">
    <property type="entry name" value="HI0933_like_1st"/>
    <property type="match status" value="1"/>
</dbReference>
<organism evidence="7 8">
    <name type="scientific">Candidatus Obscuribacter phosphatis</name>
    <dbReference type="NCBI Taxonomy" id="1906157"/>
    <lineage>
        <taxon>Bacteria</taxon>
        <taxon>Bacillati</taxon>
        <taxon>Candidatus Melainabacteria</taxon>
        <taxon>Candidatus Obscuribacterales</taxon>
        <taxon>Candidatus Obscuribacteraceae</taxon>
        <taxon>Candidatus Obscuribacter</taxon>
    </lineage>
</organism>
<dbReference type="SUPFAM" id="SSF160996">
    <property type="entry name" value="HI0933 insert domain-like"/>
    <property type="match status" value="1"/>
</dbReference>
<dbReference type="InterPro" id="IPR055178">
    <property type="entry name" value="RsdA/BaiN/AoA(So)-like_dom"/>
</dbReference>
<dbReference type="InterPro" id="IPR022460">
    <property type="entry name" value="Flavoprotein_PP4765"/>
</dbReference>
<dbReference type="PANTHER" id="PTHR42887">
    <property type="entry name" value="OS12G0638800 PROTEIN"/>
    <property type="match status" value="1"/>
</dbReference>
<dbReference type="PRINTS" id="PR00419">
    <property type="entry name" value="ADXRDTASE"/>
</dbReference>